<evidence type="ECO:0000313" key="4">
    <source>
        <dbReference type="Proteomes" id="UP000239485"/>
    </source>
</evidence>
<dbReference type="AlphaFoldDB" id="A0A2S6ICH4"/>
<dbReference type="EMBL" id="PTJD01000020">
    <property type="protein sequence ID" value="PPK91906.1"/>
    <property type="molecule type" value="Genomic_DNA"/>
</dbReference>
<evidence type="ECO:0000313" key="3">
    <source>
        <dbReference type="EMBL" id="PPK91906.1"/>
    </source>
</evidence>
<protein>
    <submittedName>
        <fullName evidence="3">Uncharacterized protein</fullName>
    </submittedName>
</protein>
<keyword evidence="2" id="KW-1133">Transmembrane helix</keyword>
<keyword evidence="2" id="KW-0472">Membrane</keyword>
<dbReference type="RefSeq" id="WP_104435622.1">
    <property type="nucleotide sequence ID" value="NZ_PTJD01000020.1"/>
</dbReference>
<keyword evidence="1" id="KW-0175">Coiled coil</keyword>
<name>A0A2S6ICH4_9ACTN</name>
<feature type="transmembrane region" description="Helical" evidence="2">
    <location>
        <begin position="40"/>
        <end position="64"/>
    </location>
</feature>
<sequence length="208" mass="22383">MLDAAWLMAVVLDAATHVTDLTEHTVSASTQSGTTESTVGAAATGGVIGALIGAFLTGIVNWLLHRAQEDHKAAADRVEALRKRFDALMDDVFELTDPNDGVGEDGKLTAERHATFAKRARIVPIVALRLQRVCAAARVAGYPVLEADIRELTSSTDFKAVASSWDVSTRFTTRLHEIHYMWEIAPERYLAGGEGTLPLPEEGAATEV</sequence>
<dbReference type="Proteomes" id="UP000239485">
    <property type="component" value="Unassembled WGS sequence"/>
</dbReference>
<comment type="caution">
    <text evidence="3">The sequence shown here is derived from an EMBL/GenBank/DDBJ whole genome shotgun (WGS) entry which is preliminary data.</text>
</comment>
<evidence type="ECO:0000256" key="2">
    <source>
        <dbReference type="SAM" id="Phobius"/>
    </source>
</evidence>
<organism evidence="3 4">
    <name type="scientific">Kineococcus xinjiangensis</name>
    <dbReference type="NCBI Taxonomy" id="512762"/>
    <lineage>
        <taxon>Bacteria</taxon>
        <taxon>Bacillati</taxon>
        <taxon>Actinomycetota</taxon>
        <taxon>Actinomycetes</taxon>
        <taxon>Kineosporiales</taxon>
        <taxon>Kineosporiaceae</taxon>
        <taxon>Kineococcus</taxon>
    </lineage>
</organism>
<proteinExistence type="predicted"/>
<gene>
    <name evidence="3" type="ORF">CLV92_12025</name>
</gene>
<keyword evidence="2" id="KW-0812">Transmembrane</keyword>
<feature type="coiled-coil region" evidence="1">
    <location>
        <begin position="64"/>
        <end position="91"/>
    </location>
</feature>
<reference evidence="3 4" key="1">
    <citation type="submission" date="2018-02" db="EMBL/GenBank/DDBJ databases">
        <title>Genomic Encyclopedia of Archaeal and Bacterial Type Strains, Phase II (KMG-II): from individual species to whole genera.</title>
        <authorList>
            <person name="Goeker M."/>
        </authorList>
    </citation>
    <scope>NUCLEOTIDE SEQUENCE [LARGE SCALE GENOMIC DNA]</scope>
    <source>
        <strain evidence="3 4">DSM 22857</strain>
    </source>
</reference>
<evidence type="ECO:0000256" key="1">
    <source>
        <dbReference type="SAM" id="Coils"/>
    </source>
</evidence>
<keyword evidence="4" id="KW-1185">Reference proteome</keyword>
<accession>A0A2S6ICH4</accession>